<sequence>MDHRPSPIHPSSFSNAAAQAHNNIHRATRTNALPSLLYTYQRTLLVVILLAYAPLSLMAHPVIDSPDLAPTPLPPGVHTSVHTLVRRSYVVTNVSGVLHVIDPHSNTIITQRKGTDGSGKGFDAAAIIWIAFALAVGIPMAFAGVWGLKAHKLNIGRGRKFSVRPTTGVGVGLAVALVGWAALINSLSPYPISDAVIAIIILCFFAVPFVLGCSSIGRIPGIACIGIIGGFALGMRIVILRPNLLVQGNLGSNWAIISIVGLAGLVPVLFHQSQRWGLLFGCSSIGSFLLALGLDLILKKQDGMSRGLRYLFDRNGAHYLDIVVGGYNPPRLTQIILSVSIALIFVFAAAQNYIFKQDFLSGSRLHSDVVDSLSTTKSLRYPRTKPMFLRLDDEWDERPSSGIPIGAVVRTPVDAEKPPRSKLSYF</sequence>
<feature type="transmembrane region" description="Helical" evidence="5">
    <location>
        <begin position="277"/>
        <end position="298"/>
    </location>
</feature>
<comment type="caution">
    <text evidence="7">The sequence shown here is derived from an EMBL/GenBank/DDBJ whole genome shotgun (WGS) entry which is preliminary data.</text>
</comment>
<feature type="transmembrane region" description="Helical" evidence="5">
    <location>
        <begin position="126"/>
        <end position="149"/>
    </location>
</feature>
<evidence type="ECO:0000256" key="2">
    <source>
        <dbReference type="ARBA" id="ARBA00022692"/>
    </source>
</evidence>
<feature type="transmembrane region" description="Helical" evidence="5">
    <location>
        <begin position="335"/>
        <end position="355"/>
    </location>
</feature>
<dbReference type="Pfam" id="PF13886">
    <property type="entry name" value="TM7S3_TM198"/>
    <property type="match status" value="1"/>
</dbReference>
<protein>
    <recommendedName>
        <fullName evidence="6">TM7S3/TM198-like domain-containing protein</fullName>
    </recommendedName>
</protein>
<dbReference type="GO" id="GO:0016020">
    <property type="term" value="C:membrane"/>
    <property type="evidence" value="ECO:0007669"/>
    <property type="project" value="UniProtKB-SubCell"/>
</dbReference>
<evidence type="ECO:0000259" key="6">
    <source>
        <dbReference type="Pfam" id="PF13886"/>
    </source>
</evidence>
<dbReference type="InterPro" id="IPR025256">
    <property type="entry name" value="TM7S3/TM198-like_dom"/>
</dbReference>
<dbReference type="OrthoDB" id="3359595at2759"/>
<dbReference type="AlphaFoldDB" id="A0A8H5BEZ3"/>
<dbReference type="EMBL" id="JAACJJ010000028">
    <property type="protein sequence ID" value="KAF5322114.1"/>
    <property type="molecule type" value="Genomic_DNA"/>
</dbReference>
<gene>
    <name evidence="7" type="ORF">D9619_001577</name>
</gene>
<feature type="transmembrane region" description="Helical" evidence="5">
    <location>
        <begin position="219"/>
        <end position="239"/>
    </location>
</feature>
<evidence type="ECO:0000256" key="3">
    <source>
        <dbReference type="ARBA" id="ARBA00022989"/>
    </source>
</evidence>
<feature type="transmembrane region" description="Helical" evidence="5">
    <location>
        <begin position="161"/>
        <end position="183"/>
    </location>
</feature>
<keyword evidence="3 5" id="KW-1133">Transmembrane helix</keyword>
<proteinExistence type="predicted"/>
<feature type="transmembrane region" description="Helical" evidence="5">
    <location>
        <begin position="251"/>
        <end position="270"/>
    </location>
</feature>
<evidence type="ECO:0000256" key="4">
    <source>
        <dbReference type="ARBA" id="ARBA00023136"/>
    </source>
</evidence>
<name>A0A8H5BEZ3_9AGAR</name>
<feature type="transmembrane region" description="Helical" evidence="5">
    <location>
        <begin position="44"/>
        <end position="63"/>
    </location>
</feature>
<accession>A0A8H5BEZ3</accession>
<dbReference type="Proteomes" id="UP000567179">
    <property type="component" value="Unassembled WGS sequence"/>
</dbReference>
<evidence type="ECO:0000256" key="5">
    <source>
        <dbReference type="SAM" id="Phobius"/>
    </source>
</evidence>
<feature type="transmembrane region" description="Helical" evidence="5">
    <location>
        <begin position="195"/>
        <end position="212"/>
    </location>
</feature>
<feature type="domain" description="TM7S3/TM198-like" evidence="6">
    <location>
        <begin position="167"/>
        <end position="351"/>
    </location>
</feature>
<evidence type="ECO:0000313" key="8">
    <source>
        <dbReference type="Proteomes" id="UP000567179"/>
    </source>
</evidence>
<keyword evidence="8" id="KW-1185">Reference proteome</keyword>
<evidence type="ECO:0000256" key="1">
    <source>
        <dbReference type="ARBA" id="ARBA00004141"/>
    </source>
</evidence>
<keyword evidence="4 5" id="KW-0472">Membrane</keyword>
<keyword evidence="2 5" id="KW-0812">Transmembrane</keyword>
<reference evidence="7 8" key="1">
    <citation type="journal article" date="2020" name="ISME J.">
        <title>Uncovering the hidden diversity of litter-decomposition mechanisms in mushroom-forming fungi.</title>
        <authorList>
            <person name="Floudas D."/>
            <person name="Bentzer J."/>
            <person name="Ahren D."/>
            <person name="Johansson T."/>
            <person name="Persson P."/>
            <person name="Tunlid A."/>
        </authorList>
    </citation>
    <scope>NUCLEOTIDE SEQUENCE [LARGE SCALE GENOMIC DNA]</scope>
    <source>
        <strain evidence="7 8">CBS 101986</strain>
    </source>
</reference>
<comment type="subcellular location">
    <subcellularLocation>
        <location evidence="1">Membrane</location>
        <topology evidence="1">Multi-pass membrane protein</topology>
    </subcellularLocation>
</comment>
<evidence type="ECO:0000313" key="7">
    <source>
        <dbReference type="EMBL" id="KAF5322114.1"/>
    </source>
</evidence>
<organism evidence="7 8">
    <name type="scientific">Psilocybe cf. subviscida</name>
    <dbReference type="NCBI Taxonomy" id="2480587"/>
    <lineage>
        <taxon>Eukaryota</taxon>
        <taxon>Fungi</taxon>
        <taxon>Dikarya</taxon>
        <taxon>Basidiomycota</taxon>
        <taxon>Agaricomycotina</taxon>
        <taxon>Agaricomycetes</taxon>
        <taxon>Agaricomycetidae</taxon>
        <taxon>Agaricales</taxon>
        <taxon>Agaricineae</taxon>
        <taxon>Strophariaceae</taxon>
        <taxon>Psilocybe</taxon>
    </lineage>
</organism>